<sequence>MAASQTDITAAVADTRAEKVNTRQEETSSPTPSSNQDGPPKFQPGWRFYLAFGALLIVTLMAALDATSLSVALPIIARKIHGTAIQAFWSGTSFLLTSTVFQPSFASFSHIFGRKPLILVSVALFTVGAIVAAVANNFTVLLVGRCIQGVGGGGIIALTEIVVTDLVPLRERGKWFGFMGMMWAIGSVSGPVVGGALAQKASWRWIFWINLPFAGISFIMIPLFLQLHYRTSSFFQKLKRVDWIGSVVFVASTTSFLIPITWGGIMYPWDHWRTLVPLIIGACGLIFFVFYEEFVAAEPVIPMDIFKNRTAALTYFGAFIHGMVLWCILYYLPLYYEAVKGMSPILAGVAAFPETFTVAPASIAVGIAVSITGRYLELVWAGWILTTLGMGLLYLMDVHTSTVAWIFLNLVPGLGTGILFPGMTFSIQSQSSDEKLAFAVAMFTFFRTFGQALGVAVGGVIFQNQIKHKLEQYPSLAPQAGELSKDASGLVQIIKSMADSVPEKALLIKSYTDSLKIVWISMCAFSAVAMIACFFLKAYSLDRAHETEQGFRHERELGDEEKVEE</sequence>
<dbReference type="GeneID" id="28899728"/>
<dbReference type="PRINTS" id="PR01036">
    <property type="entry name" value="TCRTETB"/>
</dbReference>
<evidence type="ECO:0000256" key="5">
    <source>
        <dbReference type="SAM" id="MobiDB-lite"/>
    </source>
</evidence>
<dbReference type="InterPro" id="IPR036259">
    <property type="entry name" value="MFS_trans_sf"/>
</dbReference>
<keyword evidence="4 6" id="KW-0472">Membrane</keyword>
<feature type="transmembrane region" description="Helical" evidence="6">
    <location>
        <begin position="312"/>
        <end position="333"/>
    </location>
</feature>
<feature type="transmembrane region" description="Helical" evidence="6">
    <location>
        <begin position="175"/>
        <end position="199"/>
    </location>
</feature>
<feature type="transmembrane region" description="Helical" evidence="6">
    <location>
        <begin position="517"/>
        <end position="536"/>
    </location>
</feature>
<evidence type="ECO:0000313" key="8">
    <source>
        <dbReference type="EMBL" id="KZF26094.1"/>
    </source>
</evidence>
<dbReference type="CDD" id="cd17502">
    <property type="entry name" value="MFS_Azr1_MDR_like"/>
    <property type="match status" value="1"/>
</dbReference>
<dbReference type="GO" id="GO:0022857">
    <property type="term" value="F:transmembrane transporter activity"/>
    <property type="evidence" value="ECO:0007669"/>
    <property type="project" value="InterPro"/>
</dbReference>
<feature type="transmembrane region" description="Helical" evidence="6">
    <location>
        <begin position="48"/>
        <end position="77"/>
    </location>
</feature>
<evidence type="ECO:0000256" key="1">
    <source>
        <dbReference type="ARBA" id="ARBA00004141"/>
    </source>
</evidence>
<evidence type="ECO:0000256" key="4">
    <source>
        <dbReference type="ARBA" id="ARBA00023136"/>
    </source>
</evidence>
<keyword evidence="2 6" id="KW-0812">Transmembrane</keyword>
<dbReference type="InParanoid" id="A0A165JDG9"/>
<feature type="transmembrane region" description="Helical" evidence="6">
    <location>
        <begin position="205"/>
        <end position="229"/>
    </location>
</feature>
<feature type="domain" description="Major facilitator superfamily (MFS) profile" evidence="7">
    <location>
        <begin position="51"/>
        <end position="541"/>
    </location>
</feature>
<gene>
    <name evidence="8" type="ORF">L228DRAFT_264520</name>
</gene>
<dbReference type="FunCoup" id="A0A165JDG9">
    <property type="interactions" value="60"/>
</dbReference>
<dbReference type="EMBL" id="KV407454">
    <property type="protein sequence ID" value="KZF26094.1"/>
    <property type="molecule type" value="Genomic_DNA"/>
</dbReference>
<dbReference type="PANTHER" id="PTHR23501:SF59">
    <property type="entry name" value="MAJOR FACILITATOR SUPERFAMILY (MFS) PROFILE DOMAIN-CONTAINING PROTEIN-RELATED"/>
    <property type="match status" value="1"/>
</dbReference>
<organism evidence="8 9">
    <name type="scientific">Xylona heveae (strain CBS 132557 / TC161)</name>
    <dbReference type="NCBI Taxonomy" id="1328760"/>
    <lineage>
        <taxon>Eukaryota</taxon>
        <taxon>Fungi</taxon>
        <taxon>Dikarya</taxon>
        <taxon>Ascomycota</taxon>
        <taxon>Pezizomycotina</taxon>
        <taxon>Xylonomycetes</taxon>
        <taxon>Xylonales</taxon>
        <taxon>Xylonaceae</taxon>
        <taxon>Xylona</taxon>
    </lineage>
</organism>
<comment type="subcellular location">
    <subcellularLocation>
        <location evidence="1">Membrane</location>
        <topology evidence="1">Multi-pass membrane protein</topology>
    </subcellularLocation>
</comment>
<feature type="transmembrane region" description="Helical" evidence="6">
    <location>
        <begin position="241"/>
        <end position="262"/>
    </location>
</feature>
<feature type="compositionally biased region" description="Polar residues" evidence="5">
    <location>
        <begin position="27"/>
        <end position="37"/>
    </location>
</feature>
<feature type="transmembrane region" description="Helical" evidence="6">
    <location>
        <begin position="83"/>
        <end position="105"/>
    </location>
</feature>
<dbReference type="FunFam" id="1.20.1720.10:FF:000018">
    <property type="entry name" value="Putative MFS multidrug transporter"/>
    <property type="match status" value="1"/>
</dbReference>
<feature type="transmembrane region" description="Helical" evidence="6">
    <location>
        <begin position="117"/>
        <end position="136"/>
    </location>
</feature>
<dbReference type="OMA" id="WGMGVMV"/>
<dbReference type="InterPro" id="IPR011701">
    <property type="entry name" value="MFS"/>
</dbReference>
<feature type="transmembrane region" description="Helical" evidence="6">
    <location>
        <begin position="142"/>
        <end position="163"/>
    </location>
</feature>
<proteinExistence type="predicted"/>
<reference evidence="8 9" key="1">
    <citation type="journal article" date="2016" name="Fungal Biol.">
        <title>The genome of Xylona heveae provides a window into fungal endophytism.</title>
        <authorList>
            <person name="Gazis R."/>
            <person name="Kuo A."/>
            <person name="Riley R."/>
            <person name="LaButti K."/>
            <person name="Lipzen A."/>
            <person name="Lin J."/>
            <person name="Amirebrahimi M."/>
            <person name="Hesse C.N."/>
            <person name="Spatafora J.W."/>
            <person name="Henrissat B."/>
            <person name="Hainaut M."/>
            <person name="Grigoriev I.V."/>
            <person name="Hibbett D.S."/>
        </authorList>
    </citation>
    <scope>NUCLEOTIDE SEQUENCE [LARGE SCALE GENOMIC DNA]</scope>
    <source>
        <strain evidence="8 9">TC161</strain>
    </source>
</reference>
<feature type="transmembrane region" description="Helical" evidence="6">
    <location>
        <begin position="274"/>
        <end position="291"/>
    </location>
</feature>
<feature type="transmembrane region" description="Helical" evidence="6">
    <location>
        <begin position="378"/>
        <end position="396"/>
    </location>
</feature>
<evidence type="ECO:0000313" key="9">
    <source>
        <dbReference type="Proteomes" id="UP000076632"/>
    </source>
</evidence>
<dbReference type="PANTHER" id="PTHR23501">
    <property type="entry name" value="MAJOR FACILITATOR SUPERFAMILY"/>
    <property type="match status" value="1"/>
</dbReference>
<dbReference type="FunFam" id="1.20.1250.20:FF:000786">
    <property type="entry name" value="MFS multidrug transporter, putative"/>
    <property type="match status" value="1"/>
</dbReference>
<protein>
    <submittedName>
        <fullName evidence="8">MFS general substrate transporter</fullName>
    </submittedName>
</protein>
<dbReference type="STRING" id="1328760.A0A165JDG9"/>
<feature type="transmembrane region" description="Helical" evidence="6">
    <location>
        <begin position="436"/>
        <end position="462"/>
    </location>
</feature>
<dbReference type="OrthoDB" id="2351791at2759"/>
<feature type="compositionally biased region" description="Basic and acidic residues" evidence="5">
    <location>
        <begin position="15"/>
        <end position="26"/>
    </location>
</feature>
<dbReference type="RefSeq" id="XP_018191649.1">
    <property type="nucleotide sequence ID" value="XM_018334591.1"/>
</dbReference>
<feature type="transmembrane region" description="Helical" evidence="6">
    <location>
        <begin position="345"/>
        <end position="371"/>
    </location>
</feature>
<dbReference type="Proteomes" id="UP000076632">
    <property type="component" value="Unassembled WGS sequence"/>
</dbReference>
<keyword evidence="9" id="KW-1185">Reference proteome</keyword>
<name>A0A165JDG9_XYLHT</name>
<dbReference type="Pfam" id="PF07690">
    <property type="entry name" value="MFS_1"/>
    <property type="match status" value="1"/>
</dbReference>
<evidence type="ECO:0000256" key="2">
    <source>
        <dbReference type="ARBA" id="ARBA00022692"/>
    </source>
</evidence>
<feature type="region of interest" description="Disordered" evidence="5">
    <location>
        <begin position="1"/>
        <end position="39"/>
    </location>
</feature>
<evidence type="ECO:0000256" key="6">
    <source>
        <dbReference type="SAM" id="Phobius"/>
    </source>
</evidence>
<dbReference type="Gene3D" id="1.20.1720.10">
    <property type="entry name" value="Multidrug resistance protein D"/>
    <property type="match status" value="1"/>
</dbReference>
<keyword evidence="3 6" id="KW-1133">Transmembrane helix</keyword>
<dbReference type="SUPFAM" id="SSF103473">
    <property type="entry name" value="MFS general substrate transporter"/>
    <property type="match status" value="1"/>
</dbReference>
<dbReference type="Gene3D" id="1.20.1250.20">
    <property type="entry name" value="MFS general substrate transporter like domains"/>
    <property type="match status" value="1"/>
</dbReference>
<dbReference type="AlphaFoldDB" id="A0A165JDG9"/>
<accession>A0A165JDG9</accession>
<evidence type="ECO:0000256" key="3">
    <source>
        <dbReference type="ARBA" id="ARBA00022989"/>
    </source>
</evidence>
<feature type="transmembrane region" description="Helical" evidence="6">
    <location>
        <begin position="402"/>
        <end position="424"/>
    </location>
</feature>
<dbReference type="PROSITE" id="PS50850">
    <property type="entry name" value="MFS"/>
    <property type="match status" value="1"/>
</dbReference>
<evidence type="ECO:0000259" key="7">
    <source>
        <dbReference type="PROSITE" id="PS50850"/>
    </source>
</evidence>
<dbReference type="GO" id="GO:0005886">
    <property type="term" value="C:plasma membrane"/>
    <property type="evidence" value="ECO:0007669"/>
    <property type="project" value="TreeGrafter"/>
</dbReference>
<dbReference type="InterPro" id="IPR020846">
    <property type="entry name" value="MFS_dom"/>
</dbReference>